<proteinExistence type="predicted"/>
<evidence type="ECO:0000313" key="2">
    <source>
        <dbReference type="Proteomes" id="UP000076858"/>
    </source>
</evidence>
<protein>
    <submittedName>
        <fullName evidence="1">Uncharacterized protein</fullName>
    </submittedName>
</protein>
<reference evidence="1 2" key="1">
    <citation type="submission" date="2016-03" db="EMBL/GenBank/DDBJ databases">
        <title>EvidentialGene: Evidence-directed Construction of Genes on Genomes.</title>
        <authorList>
            <person name="Gilbert D.G."/>
            <person name="Choi J.-H."/>
            <person name="Mockaitis K."/>
            <person name="Colbourne J."/>
            <person name="Pfrender M."/>
        </authorList>
    </citation>
    <scope>NUCLEOTIDE SEQUENCE [LARGE SCALE GENOMIC DNA]</scope>
    <source>
        <strain evidence="1 2">Xinb3</strain>
        <tissue evidence="1">Complete organism</tissue>
    </source>
</reference>
<comment type="caution">
    <text evidence="1">The sequence shown here is derived from an EMBL/GenBank/DDBJ whole genome shotgun (WGS) entry which is preliminary data.</text>
</comment>
<gene>
    <name evidence="1" type="ORF">APZ42_023388</name>
</gene>
<organism evidence="1 2">
    <name type="scientific">Daphnia magna</name>
    <dbReference type="NCBI Taxonomy" id="35525"/>
    <lineage>
        <taxon>Eukaryota</taxon>
        <taxon>Metazoa</taxon>
        <taxon>Ecdysozoa</taxon>
        <taxon>Arthropoda</taxon>
        <taxon>Crustacea</taxon>
        <taxon>Branchiopoda</taxon>
        <taxon>Diplostraca</taxon>
        <taxon>Cladocera</taxon>
        <taxon>Anomopoda</taxon>
        <taxon>Daphniidae</taxon>
        <taxon>Daphnia</taxon>
    </lineage>
</organism>
<name>A0A164UZR9_9CRUS</name>
<dbReference type="EMBL" id="LRGB01001531">
    <property type="protein sequence ID" value="KZS11829.1"/>
    <property type="molecule type" value="Genomic_DNA"/>
</dbReference>
<accession>A0A164UZR9</accession>
<keyword evidence="2" id="KW-1185">Reference proteome</keyword>
<sequence length="47" mass="5475">MGERCRERHIQIENQTLRGSVWLMKPAAGEQKVGVKKIINQNAWQKN</sequence>
<evidence type="ECO:0000313" key="1">
    <source>
        <dbReference type="EMBL" id="KZS11829.1"/>
    </source>
</evidence>
<dbReference type="Proteomes" id="UP000076858">
    <property type="component" value="Unassembled WGS sequence"/>
</dbReference>
<dbReference type="AlphaFoldDB" id="A0A164UZR9"/>